<evidence type="ECO:0000256" key="3">
    <source>
        <dbReference type="ARBA" id="ARBA00022829"/>
    </source>
</evidence>
<keyword evidence="1" id="KW-0963">Cytoplasm</keyword>
<evidence type="ECO:0000313" key="6">
    <source>
        <dbReference type="EMBL" id="OGZ93617.1"/>
    </source>
</evidence>
<evidence type="ECO:0000256" key="2">
    <source>
        <dbReference type="ARBA" id="ARBA00022618"/>
    </source>
</evidence>
<sequence length="249" mass="27581">MPNLKSKIESILFVSGEALAPKKIARVLGESTEAVLEALKELKKDYEGRGFVMLENGNEWQIGTAPENSAVVEELVKSEFTEDLTRATLETLTIIAYKGPATRAQVEFVRGVNSSFTIRNLMVRGLIERIDNPKDSRSYLYRTSFDFLKFLGLSSVKDLPSYDEFRIRADEVLAETVPEIAATLTAEELPASRAKAPTPHETALAADDEFLPDDGNDDDLDEEDDENAEEDAGGDENESNKREEDDDAA</sequence>
<dbReference type="InterPro" id="IPR036390">
    <property type="entry name" value="WH_DNA-bd_sf"/>
</dbReference>
<accession>A0A1G2K2I1</accession>
<evidence type="ECO:0000256" key="1">
    <source>
        <dbReference type="ARBA" id="ARBA00022490"/>
    </source>
</evidence>
<dbReference type="Proteomes" id="UP000177152">
    <property type="component" value="Unassembled WGS sequence"/>
</dbReference>
<keyword evidence="3" id="KW-0159">Chromosome partition</keyword>
<evidence type="ECO:0000313" key="7">
    <source>
        <dbReference type="Proteomes" id="UP000177152"/>
    </source>
</evidence>
<dbReference type="GO" id="GO:0051301">
    <property type="term" value="P:cell division"/>
    <property type="evidence" value="ECO:0007669"/>
    <property type="project" value="UniProtKB-KW"/>
</dbReference>
<reference evidence="6 7" key="1">
    <citation type="journal article" date="2016" name="Nat. Commun.">
        <title>Thousands of microbial genomes shed light on interconnected biogeochemical processes in an aquifer system.</title>
        <authorList>
            <person name="Anantharaman K."/>
            <person name="Brown C.T."/>
            <person name="Hug L.A."/>
            <person name="Sharon I."/>
            <person name="Castelle C.J."/>
            <person name="Probst A.J."/>
            <person name="Thomas B.C."/>
            <person name="Singh A."/>
            <person name="Wilkins M.J."/>
            <person name="Karaoz U."/>
            <person name="Brodie E.L."/>
            <person name="Williams K.H."/>
            <person name="Hubbard S.S."/>
            <person name="Banfield J.F."/>
        </authorList>
    </citation>
    <scope>NUCLEOTIDE SEQUENCE [LARGE SCALE GENOMIC DNA]</scope>
</reference>
<dbReference type="PANTHER" id="PTHR34298">
    <property type="entry name" value="SEGREGATION AND CONDENSATION PROTEIN B"/>
    <property type="match status" value="1"/>
</dbReference>
<keyword evidence="2" id="KW-0132">Cell division</keyword>
<organism evidence="6 7">
    <name type="scientific">Candidatus Sungbacteria bacterium RIFCSPHIGHO2_01_FULL_47_32</name>
    <dbReference type="NCBI Taxonomy" id="1802264"/>
    <lineage>
        <taxon>Bacteria</taxon>
        <taxon>Candidatus Sungiibacteriota</taxon>
    </lineage>
</organism>
<keyword evidence="4" id="KW-0131">Cell cycle</keyword>
<dbReference type="GO" id="GO:0051304">
    <property type="term" value="P:chromosome separation"/>
    <property type="evidence" value="ECO:0007669"/>
    <property type="project" value="InterPro"/>
</dbReference>
<protein>
    <submittedName>
        <fullName evidence="6">SMC-Scp complex subunit ScpB</fullName>
    </submittedName>
</protein>
<dbReference type="SUPFAM" id="SSF46785">
    <property type="entry name" value="Winged helix' DNA-binding domain"/>
    <property type="match status" value="2"/>
</dbReference>
<dbReference type="EMBL" id="MHQC01000056">
    <property type="protein sequence ID" value="OGZ93617.1"/>
    <property type="molecule type" value="Genomic_DNA"/>
</dbReference>
<gene>
    <name evidence="6" type="ORF">A2633_04660</name>
</gene>
<name>A0A1G2K2I1_9BACT</name>
<dbReference type="AlphaFoldDB" id="A0A1G2K2I1"/>
<dbReference type="Gene3D" id="1.10.10.10">
    <property type="entry name" value="Winged helix-like DNA-binding domain superfamily/Winged helix DNA-binding domain"/>
    <property type="match status" value="2"/>
</dbReference>
<dbReference type="NCBIfam" id="TIGR00281">
    <property type="entry name" value="SMC-Scp complex subunit ScpB"/>
    <property type="match status" value="1"/>
</dbReference>
<dbReference type="Pfam" id="PF04079">
    <property type="entry name" value="SMC_ScpB"/>
    <property type="match status" value="1"/>
</dbReference>
<dbReference type="PANTHER" id="PTHR34298:SF2">
    <property type="entry name" value="SEGREGATION AND CONDENSATION PROTEIN B"/>
    <property type="match status" value="1"/>
</dbReference>
<feature type="region of interest" description="Disordered" evidence="5">
    <location>
        <begin position="188"/>
        <end position="249"/>
    </location>
</feature>
<dbReference type="InterPro" id="IPR036388">
    <property type="entry name" value="WH-like_DNA-bd_sf"/>
</dbReference>
<comment type="caution">
    <text evidence="6">The sequence shown here is derived from an EMBL/GenBank/DDBJ whole genome shotgun (WGS) entry which is preliminary data.</text>
</comment>
<proteinExistence type="predicted"/>
<dbReference type="InterPro" id="IPR005234">
    <property type="entry name" value="ScpB_csome_segregation"/>
</dbReference>
<evidence type="ECO:0000256" key="4">
    <source>
        <dbReference type="ARBA" id="ARBA00023306"/>
    </source>
</evidence>
<feature type="compositionally biased region" description="Acidic residues" evidence="5">
    <location>
        <begin position="206"/>
        <end position="237"/>
    </location>
</feature>
<evidence type="ECO:0000256" key="5">
    <source>
        <dbReference type="SAM" id="MobiDB-lite"/>
    </source>
</evidence>